<feature type="binding site" evidence="11">
    <location>
        <position position="50"/>
    </location>
    <ligand>
        <name>[4Fe-4S] cluster</name>
        <dbReference type="ChEBI" id="CHEBI:49883"/>
    </ligand>
</feature>
<organism evidence="13 14">
    <name type="scientific">Pseudonocardia xishanensis</name>
    <dbReference type="NCBI Taxonomy" id="630995"/>
    <lineage>
        <taxon>Bacteria</taxon>
        <taxon>Bacillati</taxon>
        <taxon>Actinomycetota</taxon>
        <taxon>Actinomycetes</taxon>
        <taxon>Pseudonocardiales</taxon>
        <taxon>Pseudonocardiaceae</taxon>
        <taxon>Pseudonocardia</taxon>
    </lineage>
</organism>
<dbReference type="Gene3D" id="1.10.10.60">
    <property type="entry name" value="Homeodomain-like"/>
    <property type="match status" value="1"/>
</dbReference>
<comment type="function">
    <text evidence="11">Acts as a transcriptional regulator. Probably redox-responsive. The apo- but not holo-form probably binds DNA.</text>
</comment>
<keyword evidence="6 11" id="KW-0411">Iron-sulfur</keyword>
<evidence type="ECO:0000256" key="5">
    <source>
        <dbReference type="ARBA" id="ARBA00023004"/>
    </source>
</evidence>
<dbReference type="InterPro" id="IPR034768">
    <property type="entry name" value="4FE4S_WBL"/>
</dbReference>
<comment type="PTM">
    <text evidence="11">The Fe-S cluster can be nitrosylated by nitric oxide (NO).</text>
</comment>
<evidence type="ECO:0000256" key="11">
    <source>
        <dbReference type="HAMAP-Rule" id="MF_01479"/>
    </source>
</evidence>
<evidence type="ECO:0000256" key="6">
    <source>
        <dbReference type="ARBA" id="ARBA00023014"/>
    </source>
</evidence>
<gene>
    <name evidence="11" type="primary">whiB</name>
    <name evidence="13" type="ORF">GCM10023175_21970</name>
</gene>
<comment type="similarity">
    <text evidence="2 11">Belongs to the WhiB family.</text>
</comment>
<evidence type="ECO:0000256" key="7">
    <source>
        <dbReference type="ARBA" id="ARBA00023015"/>
    </source>
</evidence>
<keyword evidence="14" id="KW-1185">Reference proteome</keyword>
<dbReference type="Pfam" id="PF13384">
    <property type="entry name" value="HTH_23"/>
    <property type="match status" value="1"/>
</dbReference>
<keyword evidence="3 11" id="KW-0004">4Fe-4S</keyword>
<comment type="PTM">
    <text evidence="11">Upon Fe-S cluster removal intramolecular disulfide bonds are formed.</text>
</comment>
<comment type="cofactor">
    <cofactor evidence="11">
        <name>[4Fe-4S] cluster</name>
        <dbReference type="ChEBI" id="CHEBI:49883"/>
    </cofactor>
    <text evidence="11">Binds 1 [4Fe-4S] cluster per subunit. Following nitrosylation of the [4Fe-4S] cluster binds 1 [4Fe-8(NO)] cluster per subunit.</text>
</comment>
<comment type="caution">
    <text evidence="13">The sequence shown here is derived from an EMBL/GenBank/DDBJ whole genome shotgun (WGS) entry which is preliminary data.</text>
</comment>
<sequence length="154" mass="16551">MVGRDRDEGRAWLVRARCRGVDPEVFFPVADDGPVREGEVARAKAVCAGCPVREQCLAWALAALPYGVAGGLDEQERAELRRGREVSLPEGMRPKIVVPGGAKSLPPRERGEVIAAGRRALAEGVPRPRVAVEFGVSRRTVDRWATGLGCGGVR</sequence>
<evidence type="ECO:0000256" key="2">
    <source>
        <dbReference type="ARBA" id="ARBA00006597"/>
    </source>
</evidence>
<evidence type="ECO:0000256" key="1">
    <source>
        <dbReference type="ARBA" id="ARBA00004496"/>
    </source>
</evidence>
<evidence type="ECO:0000313" key="14">
    <source>
        <dbReference type="Proteomes" id="UP001501598"/>
    </source>
</evidence>
<proteinExistence type="inferred from homology"/>
<dbReference type="PANTHER" id="PTHR38839">
    <property type="entry name" value="TRANSCRIPTIONAL REGULATOR WHID-RELATED"/>
    <property type="match status" value="1"/>
</dbReference>
<evidence type="ECO:0000256" key="8">
    <source>
        <dbReference type="ARBA" id="ARBA00023125"/>
    </source>
</evidence>
<keyword evidence="11" id="KW-0963">Cytoplasm</keyword>
<keyword evidence="5 11" id="KW-0408">Iron</keyword>
<protein>
    <recommendedName>
        <fullName evidence="11">Transcriptional regulator WhiB</fullName>
    </recommendedName>
</protein>
<evidence type="ECO:0000256" key="3">
    <source>
        <dbReference type="ARBA" id="ARBA00022485"/>
    </source>
</evidence>
<keyword evidence="10 11" id="KW-0804">Transcription</keyword>
<reference evidence="14" key="1">
    <citation type="journal article" date="2019" name="Int. J. Syst. Evol. Microbiol.">
        <title>The Global Catalogue of Microorganisms (GCM) 10K type strain sequencing project: providing services to taxonomists for standard genome sequencing and annotation.</title>
        <authorList>
            <consortium name="The Broad Institute Genomics Platform"/>
            <consortium name="The Broad Institute Genome Sequencing Center for Infectious Disease"/>
            <person name="Wu L."/>
            <person name="Ma J."/>
        </authorList>
    </citation>
    <scope>NUCLEOTIDE SEQUENCE [LARGE SCALE GENOMIC DNA]</scope>
    <source>
        <strain evidence="14">JCM 17906</strain>
    </source>
</reference>
<feature type="binding site" evidence="11">
    <location>
        <position position="56"/>
    </location>
    <ligand>
        <name>[4Fe-4S] cluster</name>
        <dbReference type="ChEBI" id="CHEBI:49883"/>
    </ligand>
</feature>
<evidence type="ECO:0000313" key="13">
    <source>
        <dbReference type="EMBL" id="GAA4544185.1"/>
    </source>
</evidence>
<dbReference type="Proteomes" id="UP001501598">
    <property type="component" value="Unassembled WGS sequence"/>
</dbReference>
<name>A0ABP8RP78_9PSEU</name>
<evidence type="ECO:0000256" key="4">
    <source>
        <dbReference type="ARBA" id="ARBA00022723"/>
    </source>
</evidence>
<dbReference type="RefSeq" id="WP_345415532.1">
    <property type="nucleotide sequence ID" value="NZ_BAABGT010000029.1"/>
</dbReference>
<evidence type="ECO:0000256" key="10">
    <source>
        <dbReference type="ARBA" id="ARBA00023163"/>
    </source>
</evidence>
<feature type="binding site" evidence="11">
    <location>
        <position position="47"/>
    </location>
    <ligand>
        <name>[4Fe-4S] cluster</name>
        <dbReference type="ChEBI" id="CHEBI:49883"/>
    </ligand>
</feature>
<feature type="binding site" evidence="11">
    <location>
        <position position="18"/>
    </location>
    <ligand>
        <name>[4Fe-4S] cluster</name>
        <dbReference type="ChEBI" id="CHEBI:49883"/>
    </ligand>
</feature>
<comment type="subcellular location">
    <subcellularLocation>
        <location evidence="1 11">Cytoplasm</location>
    </subcellularLocation>
</comment>
<keyword evidence="8 11" id="KW-0238">DNA-binding</keyword>
<dbReference type="InterPro" id="IPR003482">
    <property type="entry name" value="Whib"/>
</dbReference>
<dbReference type="Pfam" id="PF02467">
    <property type="entry name" value="Whib"/>
    <property type="match status" value="1"/>
</dbReference>
<accession>A0ABP8RP78</accession>
<feature type="domain" description="4Fe-4S Wbl-type" evidence="12">
    <location>
        <begin position="17"/>
        <end position="79"/>
    </location>
</feature>
<evidence type="ECO:0000256" key="9">
    <source>
        <dbReference type="ARBA" id="ARBA00023157"/>
    </source>
</evidence>
<keyword evidence="4 11" id="KW-0479">Metal-binding</keyword>
<dbReference type="PROSITE" id="PS51674">
    <property type="entry name" value="4FE4S_WBL"/>
    <property type="match status" value="1"/>
</dbReference>
<evidence type="ECO:0000259" key="12">
    <source>
        <dbReference type="PROSITE" id="PS51674"/>
    </source>
</evidence>
<keyword evidence="9 11" id="KW-1015">Disulfide bond</keyword>
<dbReference type="EMBL" id="BAABGT010000029">
    <property type="protein sequence ID" value="GAA4544185.1"/>
    <property type="molecule type" value="Genomic_DNA"/>
</dbReference>
<dbReference type="HAMAP" id="MF_01479">
    <property type="entry name" value="WhiB"/>
    <property type="match status" value="1"/>
</dbReference>
<keyword evidence="7 11" id="KW-0805">Transcription regulation</keyword>